<dbReference type="SMART" id="SM00862">
    <property type="entry name" value="Trans_reg_C"/>
    <property type="match status" value="1"/>
</dbReference>
<dbReference type="PANTHER" id="PTHR48111">
    <property type="entry name" value="REGULATOR OF RPOS"/>
    <property type="match status" value="1"/>
</dbReference>
<reference evidence="6 7" key="1">
    <citation type="submission" date="2018-05" db="EMBL/GenBank/DDBJ databases">
        <title>Lujinxingia marina gen. nov. sp. nov., a new facultative anaerobic member of the class Deltaproteobacteria, and proposal of Lujinxingaceae fam. nov.</title>
        <authorList>
            <person name="Li C.-M."/>
        </authorList>
    </citation>
    <scope>NUCLEOTIDE SEQUENCE [LARGE SCALE GENOMIC DNA]</scope>
    <source>
        <strain evidence="6 7">B210</strain>
    </source>
</reference>
<dbReference type="PROSITE" id="PS50110">
    <property type="entry name" value="RESPONSE_REGULATORY"/>
    <property type="match status" value="1"/>
</dbReference>
<dbReference type="InterPro" id="IPR001789">
    <property type="entry name" value="Sig_transdc_resp-reg_receiver"/>
</dbReference>
<dbReference type="Gene3D" id="6.10.250.690">
    <property type="match status" value="1"/>
</dbReference>
<evidence type="ECO:0000256" key="1">
    <source>
        <dbReference type="ARBA" id="ARBA00023125"/>
    </source>
</evidence>
<dbReference type="Gene3D" id="3.40.50.2300">
    <property type="match status" value="1"/>
</dbReference>
<evidence type="ECO:0000256" key="2">
    <source>
        <dbReference type="PROSITE-ProRule" id="PRU00169"/>
    </source>
</evidence>
<keyword evidence="1 3" id="KW-0238">DNA-binding</keyword>
<dbReference type="PROSITE" id="PS51755">
    <property type="entry name" value="OMPR_PHOB"/>
    <property type="match status" value="1"/>
</dbReference>
<protein>
    <submittedName>
        <fullName evidence="6">DNA-binding response regulator</fullName>
    </submittedName>
</protein>
<dbReference type="InterPro" id="IPR001867">
    <property type="entry name" value="OmpR/PhoB-type_DNA-bd"/>
</dbReference>
<evidence type="ECO:0000256" key="3">
    <source>
        <dbReference type="PROSITE-ProRule" id="PRU01091"/>
    </source>
</evidence>
<dbReference type="GO" id="GO:0000156">
    <property type="term" value="F:phosphorelay response regulator activity"/>
    <property type="evidence" value="ECO:0007669"/>
    <property type="project" value="TreeGrafter"/>
</dbReference>
<evidence type="ECO:0000313" key="6">
    <source>
        <dbReference type="EMBL" id="RAL25550.1"/>
    </source>
</evidence>
<evidence type="ECO:0000259" key="4">
    <source>
        <dbReference type="PROSITE" id="PS50110"/>
    </source>
</evidence>
<dbReference type="AlphaFoldDB" id="A0A328CCX1"/>
<dbReference type="GO" id="GO:0006355">
    <property type="term" value="P:regulation of DNA-templated transcription"/>
    <property type="evidence" value="ECO:0007669"/>
    <property type="project" value="InterPro"/>
</dbReference>
<dbReference type="SUPFAM" id="SSF52172">
    <property type="entry name" value="CheY-like"/>
    <property type="match status" value="1"/>
</dbReference>
<feature type="modified residue" description="4-aspartylphosphate" evidence="2">
    <location>
        <position position="55"/>
    </location>
</feature>
<dbReference type="SMART" id="SM00448">
    <property type="entry name" value="REC"/>
    <property type="match status" value="1"/>
</dbReference>
<dbReference type="EMBL" id="QHKO01000001">
    <property type="protein sequence ID" value="RAL25550.1"/>
    <property type="molecule type" value="Genomic_DNA"/>
</dbReference>
<dbReference type="CDD" id="cd00383">
    <property type="entry name" value="trans_reg_C"/>
    <property type="match status" value="1"/>
</dbReference>
<dbReference type="CDD" id="cd17574">
    <property type="entry name" value="REC_OmpR"/>
    <property type="match status" value="1"/>
</dbReference>
<dbReference type="GO" id="GO:0032993">
    <property type="term" value="C:protein-DNA complex"/>
    <property type="evidence" value="ECO:0007669"/>
    <property type="project" value="TreeGrafter"/>
</dbReference>
<gene>
    <name evidence="6" type="ORF">DL240_03560</name>
</gene>
<dbReference type="Proteomes" id="UP000249169">
    <property type="component" value="Unassembled WGS sequence"/>
</dbReference>
<dbReference type="Pfam" id="PF00486">
    <property type="entry name" value="Trans_reg_C"/>
    <property type="match status" value="1"/>
</dbReference>
<dbReference type="GO" id="GO:0005829">
    <property type="term" value="C:cytosol"/>
    <property type="evidence" value="ECO:0007669"/>
    <property type="project" value="TreeGrafter"/>
</dbReference>
<sequence length="238" mass="26579">MESEATVLIVEDDPALASALSELLETEGFNTQIESNGENAISRIRDENPDAVLLDLGLPDSDGFEVCKAVRPDYMGAIIMLTGSHGDNDHIRGLEVGADDYVTKPVSPPLLLARLKALLRRIEQISEVTDLSVAGGDSKKLNMGPLFIDRRARQATISDTLVELTTFEFDLLWMLARRSGTTVRRDELYRQLLDREYDGLDRTIDVHISRLRKKLVEFGGDADWIKTVHGKGYQFFVT</sequence>
<keyword evidence="7" id="KW-1185">Reference proteome</keyword>
<keyword evidence="2" id="KW-0597">Phosphoprotein</keyword>
<evidence type="ECO:0000313" key="7">
    <source>
        <dbReference type="Proteomes" id="UP000249169"/>
    </source>
</evidence>
<dbReference type="Gene3D" id="1.10.10.10">
    <property type="entry name" value="Winged helix-like DNA-binding domain superfamily/Winged helix DNA-binding domain"/>
    <property type="match status" value="1"/>
</dbReference>
<dbReference type="InterPro" id="IPR039420">
    <property type="entry name" value="WalR-like"/>
</dbReference>
<feature type="DNA-binding region" description="OmpR/PhoB-type" evidence="3">
    <location>
        <begin position="138"/>
        <end position="237"/>
    </location>
</feature>
<evidence type="ECO:0000259" key="5">
    <source>
        <dbReference type="PROSITE" id="PS51755"/>
    </source>
</evidence>
<dbReference type="PANTHER" id="PTHR48111:SF47">
    <property type="entry name" value="TRANSCRIPTIONAL REGULATORY PROTEIN RSTA"/>
    <property type="match status" value="1"/>
</dbReference>
<organism evidence="6 7">
    <name type="scientific">Lujinxingia litoralis</name>
    <dbReference type="NCBI Taxonomy" id="2211119"/>
    <lineage>
        <taxon>Bacteria</taxon>
        <taxon>Deltaproteobacteria</taxon>
        <taxon>Bradymonadales</taxon>
        <taxon>Lujinxingiaceae</taxon>
        <taxon>Lujinxingia</taxon>
    </lineage>
</organism>
<feature type="domain" description="OmpR/PhoB-type" evidence="5">
    <location>
        <begin position="138"/>
        <end position="237"/>
    </location>
</feature>
<dbReference type="GO" id="GO:0000976">
    <property type="term" value="F:transcription cis-regulatory region binding"/>
    <property type="evidence" value="ECO:0007669"/>
    <property type="project" value="TreeGrafter"/>
</dbReference>
<feature type="domain" description="Response regulatory" evidence="4">
    <location>
        <begin position="6"/>
        <end position="119"/>
    </location>
</feature>
<dbReference type="InterPro" id="IPR036388">
    <property type="entry name" value="WH-like_DNA-bd_sf"/>
</dbReference>
<accession>A0A328CCX1</accession>
<dbReference type="OrthoDB" id="9793321at2"/>
<dbReference type="InterPro" id="IPR011006">
    <property type="entry name" value="CheY-like_superfamily"/>
</dbReference>
<proteinExistence type="predicted"/>
<name>A0A328CCX1_9DELT</name>
<comment type="caution">
    <text evidence="6">The sequence shown here is derived from an EMBL/GenBank/DDBJ whole genome shotgun (WGS) entry which is preliminary data.</text>
</comment>
<dbReference type="Pfam" id="PF00072">
    <property type="entry name" value="Response_reg"/>
    <property type="match status" value="1"/>
</dbReference>